<dbReference type="Pfam" id="PF01370">
    <property type="entry name" value="Epimerase"/>
    <property type="match status" value="1"/>
</dbReference>
<dbReference type="SUPFAM" id="SSF51735">
    <property type="entry name" value="NAD(P)-binding Rossmann-fold domains"/>
    <property type="match status" value="1"/>
</dbReference>
<dbReference type="InterPro" id="IPR050177">
    <property type="entry name" value="Lipid_A_modif_metabolic_enz"/>
</dbReference>
<dbReference type="Gene3D" id="3.40.50.720">
    <property type="entry name" value="NAD(P)-binding Rossmann-like Domain"/>
    <property type="match status" value="1"/>
</dbReference>
<gene>
    <name evidence="2" type="ORF">KGA66_02420</name>
</gene>
<accession>A0A8J7WGU2</accession>
<organism evidence="2 3">
    <name type="scientific">Actinocrinis puniceicyclus</name>
    <dbReference type="NCBI Taxonomy" id="977794"/>
    <lineage>
        <taxon>Bacteria</taxon>
        <taxon>Bacillati</taxon>
        <taxon>Actinomycetota</taxon>
        <taxon>Actinomycetes</taxon>
        <taxon>Catenulisporales</taxon>
        <taxon>Actinospicaceae</taxon>
        <taxon>Actinocrinis</taxon>
    </lineage>
</organism>
<dbReference type="AlphaFoldDB" id="A0A8J7WGU2"/>
<proteinExistence type="predicted"/>
<sequence length="297" mass="32481">MVNETILVTGATGQVGKRLVPRLLSWRENGDQIRVLVRTQQAAEHFANLGALPVVGDLLEAEDRKRALDAVTSVVNNAATFRGPEVSDADMFAVNRDAAVALAEESAQAGVRRFVQVSTNLVYGPGIGRPVREDDELRAVVTPQQRAYPASKREAEERLRELSGESGLDIVTLRLAFVYGDRDPHIENILPRFNAAAANEPMAMVHHADVAQGVHRALRVLPSKQSSYRAYNICGDAVSTVFELHELVGRSMDLAAAEGRTAADPWYGVPDTTRAYRELGFRPIYPSARAAWRDGAL</sequence>
<feature type="domain" description="NAD-dependent epimerase/dehydratase" evidence="1">
    <location>
        <begin position="6"/>
        <end position="233"/>
    </location>
</feature>
<evidence type="ECO:0000313" key="3">
    <source>
        <dbReference type="Proteomes" id="UP000677913"/>
    </source>
</evidence>
<protein>
    <submittedName>
        <fullName evidence="2">NAD(P)-dependent oxidoreductase</fullName>
    </submittedName>
</protein>
<dbReference type="RefSeq" id="WP_211463989.1">
    <property type="nucleotide sequence ID" value="NZ_JAGSXH010000005.1"/>
</dbReference>
<evidence type="ECO:0000259" key="1">
    <source>
        <dbReference type="Pfam" id="PF01370"/>
    </source>
</evidence>
<reference evidence="2" key="1">
    <citation type="submission" date="2021-04" db="EMBL/GenBank/DDBJ databases">
        <title>Genome based classification of Actinospica acidithermotolerans sp. nov., an actinobacterium isolated from an Indonesian hot spring.</title>
        <authorList>
            <person name="Kusuma A.B."/>
            <person name="Putra K.E."/>
            <person name="Nafisah S."/>
            <person name="Loh J."/>
            <person name="Nouioui I."/>
            <person name="Goodfellow M."/>
        </authorList>
    </citation>
    <scope>NUCLEOTIDE SEQUENCE</scope>
    <source>
        <strain evidence="2">DSM 45618</strain>
    </source>
</reference>
<dbReference type="InterPro" id="IPR036291">
    <property type="entry name" value="NAD(P)-bd_dom_sf"/>
</dbReference>
<dbReference type="EMBL" id="JAGSXH010000005">
    <property type="protein sequence ID" value="MBS2961886.1"/>
    <property type="molecule type" value="Genomic_DNA"/>
</dbReference>
<dbReference type="PANTHER" id="PTHR43245">
    <property type="entry name" value="BIFUNCTIONAL POLYMYXIN RESISTANCE PROTEIN ARNA"/>
    <property type="match status" value="1"/>
</dbReference>
<dbReference type="InterPro" id="IPR001509">
    <property type="entry name" value="Epimerase_deHydtase"/>
</dbReference>
<name>A0A8J7WGU2_9ACTN</name>
<dbReference type="Proteomes" id="UP000677913">
    <property type="component" value="Unassembled WGS sequence"/>
</dbReference>
<comment type="caution">
    <text evidence="2">The sequence shown here is derived from an EMBL/GenBank/DDBJ whole genome shotgun (WGS) entry which is preliminary data.</text>
</comment>
<evidence type="ECO:0000313" key="2">
    <source>
        <dbReference type="EMBL" id="MBS2961886.1"/>
    </source>
</evidence>
<keyword evidence="3" id="KW-1185">Reference proteome</keyword>